<dbReference type="PANTHER" id="PTHR34606">
    <property type="entry name" value="BON DOMAIN-CONTAINING PROTEIN"/>
    <property type="match status" value="1"/>
</dbReference>
<evidence type="ECO:0000313" key="3">
    <source>
        <dbReference type="EMBL" id="MDO7858448.1"/>
    </source>
</evidence>
<reference evidence="3" key="2">
    <citation type="journal article" date="2024" name="Int. J. Antimicrob. Agents">
        <title>Identification of a novel Providencia species showing multi-drug-resistant in three patients with hospital-acquired infection.</title>
        <authorList>
            <person name="Yang W."/>
            <person name="Chen J."/>
            <person name="Yang F."/>
            <person name="Ji P."/>
            <person name="Shen S."/>
            <person name="Yin D."/>
            <person name="Hu F."/>
        </authorList>
    </citation>
    <scope>NUCLEOTIDE SEQUENCE</scope>
    <source>
        <strain evidence="3">CRE-138-0111</strain>
    </source>
</reference>
<dbReference type="Proteomes" id="UP001176478">
    <property type="component" value="Unassembled WGS sequence"/>
</dbReference>
<dbReference type="InterPro" id="IPR051686">
    <property type="entry name" value="Lipoprotein_DolP"/>
</dbReference>
<feature type="chain" id="PRO_5046744828" evidence="1">
    <location>
        <begin position="22"/>
        <end position="156"/>
    </location>
</feature>
<proteinExistence type="predicted"/>
<evidence type="ECO:0000313" key="4">
    <source>
        <dbReference type="Proteomes" id="UP001176478"/>
    </source>
</evidence>
<name>A0ABT9AUV9_9GAMM</name>
<reference evidence="3" key="1">
    <citation type="submission" date="2023-07" db="EMBL/GenBank/DDBJ databases">
        <authorList>
            <person name="Yang W."/>
            <person name="Chen J."/>
            <person name="Ji P."/>
            <person name="Hu F."/>
        </authorList>
    </citation>
    <scope>NUCLEOTIDE SEQUENCE</scope>
    <source>
        <strain evidence="3">CRE-138-0111</strain>
    </source>
</reference>
<feature type="domain" description="BON" evidence="2">
    <location>
        <begin position="68"/>
        <end position="136"/>
    </location>
</feature>
<accession>A0ABT9AUV9</accession>
<dbReference type="InterPro" id="IPR014004">
    <property type="entry name" value="Transpt-assoc_nodulatn_dom_bac"/>
</dbReference>
<dbReference type="InterPro" id="IPR007055">
    <property type="entry name" value="BON_dom"/>
</dbReference>
<feature type="signal peptide" evidence="1">
    <location>
        <begin position="1"/>
        <end position="21"/>
    </location>
</feature>
<gene>
    <name evidence="3" type="ORF">Q5E86_19305</name>
</gene>
<dbReference type="Pfam" id="PF04972">
    <property type="entry name" value="BON"/>
    <property type="match status" value="1"/>
</dbReference>
<evidence type="ECO:0000256" key="1">
    <source>
        <dbReference type="SAM" id="SignalP"/>
    </source>
</evidence>
<protein>
    <submittedName>
        <fullName evidence="3">BON domain-containing protein</fullName>
    </submittedName>
</protein>
<sequence>MKKATLLSCLGVIGLSWALTACSSSSDSALKKQASETWDSASKTVEMAGKDTGNAISSGAKNTGEYIDDSAITADVKGKLLGTKGISSNNVSVKTVNGVVYLSGFVTSTDQIDKIVLVASQVNGVKSVQNGLVLANWLVNKCINSANCWIFIIQIR</sequence>
<dbReference type="PROSITE" id="PS51257">
    <property type="entry name" value="PROKAR_LIPOPROTEIN"/>
    <property type="match status" value="1"/>
</dbReference>
<dbReference type="SMART" id="SM00749">
    <property type="entry name" value="BON"/>
    <property type="match status" value="1"/>
</dbReference>
<keyword evidence="1" id="KW-0732">Signal</keyword>
<evidence type="ECO:0000259" key="2">
    <source>
        <dbReference type="PROSITE" id="PS50914"/>
    </source>
</evidence>
<keyword evidence="4" id="KW-1185">Reference proteome</keyword>
<organism evidence="3 4">
    <name type="scientific">Providencia huashanensis</name>
    <dbReference type="NCBI Taxonomy" id="3037798"/>
    <lineage>
        <taxon>Bacteria</taxon>
        <taxon>Pseudomonadati</taxon>
        <taxon>Pseudomonadota</taxon>
        <taxon>Gammaproteobacteria</taxon>
        <taxon>Enterobacterales</taxon>
        <taxon>Morganellaceae</taxon>
        <taxon>Providencia</taxon>
    </lineage>
</organism>
<dbReference type="EMBL" id="JAUQTG010000014">
    <property type="protein sequence ID" value="MDO7858448.1"/>
    <property type="molecule type" value="Genomic_DNA"/>
</dbReference>
<dbReference type="PROSITE" id="PS50914">
    <property type="entry name" value="BON"/>
    <property type="match status" value="1"/>
</dbReference>
<dbReference type="Gene3D" id="3.30.1340.30">
    <property type="match status" value="1"/>
</dbReference>
<comment type="caution">
    <text evidence="3">The sequence shown here is derived from an EMBL/GenBank/DDBJ whole genome shotgun (WGS) entry which is preliminary data.</text>
</comment>
<dbReference type="PANTHER" id="PTHR34606:SF16">
    <property type="entry name" value="BON DOMAIN-CONTAINING PROTEIN"/>
    <property type="match status" value="1"/>
</dbReference>